<keyword evidence="5" id="KW-1185">Reference proteome</keyword>
<sequence length="721" mass="75994">MAQSAILSALGLLALTASPVAAFWRLPCQAPVVVERADPIINPGVASPHLHTIMGGNGFGFSMDYAQTQASSCSTCTVQKDMSNYWIPNLWYAGENGTFTSVPQVGGVLVYYLQRPGNGEKLTAFPEGLRMVAGDSMKRSFGNDKESRAISYACLNFNGPATPETNGFPTRKCSSGLRAQVFFPSCWDGKNLDSPDHKSHLSYPVNDHAYGSCPPSHPVHFVSLFYEVLFSTDLFDDMWYGDKQPFVWSMGDPTGYGLHGDFFNGWDVAHLQKAIDECTSNSGRVEDCPIFKLTTNDVAKGCRIPPSIDEQTSGTLDALPGCNPVQAGPGRAVAQTDCEVSSVIGKPQAYFTDLTQTKGWSYVGCGTDSIYARKFTGASTSSRTMTVETCVDFCSGKGFSVAGTEYGNECYCANSIPSDAAPVPGYMGNCMMPCAGDAGEYCGGGGTISLYQKCTGSCQNVQFAVVGNSTTPAANSAPSVMSNIAVTSSATSKAASSQSTVPATAQPTVAAASASLSSMTVQTNGYYGSQSASSLPVISKTPASSADDGEATSAPEGVIAIPTDATSAGVSPTISGTAVTEATSFPIPSSVPKTNVTLPDGWKAGGCYVDPIRPRLFKFWAPFSGNEMSSSKCVAYCDEQGFPFAGTQNGGQCFCSEDISENAELKDEEECSTPCKGVKGEMCGGPGRLSVFTKLDDESDVGSKKKRHLHKHRRSHYAAVS</sequence>
<protein>
    <recommendedName>
        <fullName evidence="3">WSC domain-containing protein</fullName>
    </recommendedName>
</protein>
<feature type="signal peptide" evidence="2">
    <location>
        <begin position="1"/>
        <end position="22"/>
    </location>
</feature>
<dbReference type="RefSeq" id="XP_007786897.1">
    <property type="nucleotide sequence ID" value="XM_007788707.1"/>
</dbReference>
<feature type="region of interest" description="Disordered" evidence="1">
    <location>
        <begin position="531"/>
        <end position="553"/>
    </location>
</feature>
<dbReference type="InterPro" id="IPR018535">
    <property type="entry name" value="DUF1996"/>
</dbReference>
<dbReference type="EMBL" id="KE720798">
    <property type="protein sequence ID" value="ERF75739.1"/>
    <property type="molecule type" value="Genomic_DNA"/>
</dbReference>
<dbReference type="OMA" id="HKARHFG"/>
<dbReference type="GeneID" id="19236624"/>
<dbReference type="SMART" id="SM00321">
    <property type="entry name" value="WSC"/>
    <property type="match status" value="2"/>
</dbReference>
<dbReference type="eggNOG" id="KOG4157">
    <property type="taxonomic scope" value="Eukaryota"/>
</dbReference>
<dbReference type="HOGENOM" id="CLU_014722_3_1_1"/>
<evidence type="ECO:0000313" key="5">
    <source>
        <dbReference type="Proteomes" id="UP000019373"/>
    </source>
</evidence>
<organism evidence="4 5">
    <name type="scientific">Endocarpon pusillum (strain Z07020 / HMAS-L-300199)</name>
    <name type="common">Lichen-forming fungus</name>
    <dbReference type="NCBI Taxonomy" id="1263415"/>
    <lineage>
        <taxon>Eukaryota</taxon>
        <taxon>Fungi</taxon>
        <taxon>Dikarya</taxon>
        <taxon>Ascomycota</taxon>
        <taxon>Pezizomycotina</taxon>
        <taxon>Eurotiomycetes</taxon>
        <taxon>Chaetothyriomycetidae</taxon>
        <taxon>Verrucariales</taxon>
        <taxon>Verrucariaceae</taxon>
        <taxon>Endocarpon</taxon>
    </lineage>
</organism>
<dbReference type="PANTHER" id="PTHR43662">
    <property type="match status" value="1"/>
</dbReference>
<feature type="domain" description="WSC" evidence="3">
    <location>
        <begin position="359"/>
        <end position="454"/>
    </location>
</feature>
<accession>U1I1F7</accession>
<dbReference type="Pfam" id="PF09362">
    <property type="entry name" value="DUF1996"/>
    <property type="match status" value="1"/>
</dbReference>
<gene>
    <name evidence="4" type="ORF">EPUS_01569</name>
</gene>
<feature type="compositionally biased region" description="Polar residues" evidence="1">
    <location>
        <begin position="531"/>
        <end position="544"/>
    </location>
</feature>
<dbReference type="PANTHER" id="PTHR43662:SF3">
    <property type="entry name" value="DOMAIN PROTEIN, PUTATIVE (AFU_ORTHOLOGUE AFUA_6G11970)-RELATED"/>
    <property type="match status" value="1"/>
</dbReference>
<feature type="compositionally biased region" description="Basic residues" evidence="1">
    <location>
        <begin position="704"/>
        <end position="721"/>
    </location>
</feature>
<evidence type="ECO:0000256" key="1">
    <source>
        <dbReference type="SAM" id="MobiDB-lite"/>
    </source>
</evidence>
<dbReference type="PROSITE" id="PS51212">
    <property type="entry name" value="WSC"/>
    <property type="match status" value="2"/>
</dbReference>
<feature type="domain" description="WSC" evidence="3">
    <location>
        <begin position="601"/>
        <end position="695"/>
    </location>
</feature>
<dbReference type="Pfam" id="PF01822">
    <property type="entry name" value="WSC"/>
    <property type="match status" value="2"/>
</dbReference>
<dbReference type="AlphaFoldDB" id="U1I1F7"/>
<proteinExistence type="predicted"/>
<keyword evidence="2" id="KW-0732">Signal</keyword>
<evidence type="ECO:0000256" key="2">
    <source>
        <dbReference type="SAM" id="SignalP"/>
    </source>
</evidence>
<evidence type="ECO:0000259" key="3">
    <source>
        <dbReference type="PROSITE" id="PS51212"/>
    </source>
</evidence>
<reference evidence="5" key="1">
    <citation type="journal article" date="2014" name="BMC Genomics">
        <title>Genome characteristics reveal the impact of lichenization on lichen-forming fungus Endocarpon pusillum Hedwig (Verrucariales, Ascomycota).</title>
        <authorList>
            <person name="Wang Y.-Y."/>
            <person name="Liu B."/>
            <person name="Zhang X.-Y."/>
            <person name="Zhou Q.-M."/>
            <person name="Zhang T."/>
            <person name="Li H."/>
            <person name="Yu Y.-F."/>
            <person name="Zhang X.-L."/>
            <person name="Hao X.-Y."/>
            <person name="Wang M."/>
            <person name="Wang L."/>
            <person name="Wei J.-C."/>
        </authorList>
    </citation>
    <scope>NUCLEOTIDE SEQUENCE [LARGE SCALE GENOMIC DNA]</scope>
    <source>
        <strain evidence="5">Z07020 / HMAS-L-300199</strain>
    </source>
</reference>
<dbReference type="OrthoDB" id="74764at2759"/>
<name>U1I1F7_ENDPU</name>
<dbReference type="InterPro" id="IPR002889">
    <property type="entry name" value="WSC_carb-bd"/>
</dbReference>
<feature type="chain" id="PRO_5004612389" description="WSC domain-containing protein" evidence="2">
    <location>
        <begin position="23"/>
        <end position="721"/>
    </location>
</feature>
<evidence type="ECO:0000313" key="4">
    <source>
        <dbReference type="EMBL" id="ERF75739.1"/>
    </source>
</evidence>
<dbReference type="Proteomes" id="UP000019373">
    <property type="component" value="Unassembled WGS sequence"/>
</dbReference>
<feature type="region of interest" description="Disordered" evidence="1">
    <location>
        <begin position="698"/>
        <end position="721"/>
    </location>
</feature>